<dbReference type="GO" id="GO:0020037">
    <property type="term" value="F:heme binding"/>
    <property type="evidence" value="ECO:0007669"/>
    <property type="project" value="InterPro"/>
</dbReference>
<dbReference type="Gene3D" id="1.10.287.950">
    <property type="entry name" value="Methyl-accepting chemotaxis protein"/>
    <property type="match status" value="1"/>
</dbReference>
<dbReference type="InterPro" id="IPR009050">
    <property type="entry name" value="Globin-like_sf"/>
</dbReference>
<dbReference type="STRING" id="439292.Bsel_2860"/>
<proteinExistence type="predicted"/>
<dbReference type="SMART" id="SM00283">
    <property type="entry name" value="MA"/>
    <property type="match status" value="1"/>
</dbReference>
<dbReference type="EMBL" id="CP001791">
    <property type="protein sequence ID" value="ADI00351.1"/>
    <property type="molecule type" value="Genomic_DNA"/>
</dbReference>
<dbReference type="PANTHER" id="PTHR32089:SF112">
    <property type="entry name" value="LYSOZYME-LIKE PROTEIN-RELATED"/>
    <property type="match status" value="1"/>
</dbReference>
<sequence>MFKKKQATTQARIPAFAPGKIALSDAYQADFRHHFDLINFTEDDLGRLKQLEPTMISAKYDVIDAFYEKIGSQPHLLEIINRHSSIERLKDHLRPHILEMFAGEIDDRYIENRKRVAKMHVHIGLEPQWYIGSFQKLTEDILIRMQAMYGQETPAEMISSITKILNLEQQIVLDAYESENENQRLKANADNLQIHKDIQVALTDLSQISQKTTHVTRDLLAKTLDTKEIANSNVETITHTREAAAGGQKVLQQILSVMDEIAKQSEDVQTLMASLSSTTDEIVDSTKLIADIADQTNLIALNAAIEASRAGEHGRGFAVVADEVRKLADETKKAVEKVGNAASGIDKQSKKTTKSINKNADKIAKGTTFIDEGRSAFQEVNNRMDEALDTSHLTSKELDELHRLFSDVKDAASEVATKADDMAEISEKLTKK</sequence>
<dbReference type="Proteomes" id="UP000000271">
    <property type="component" value="Chromosome"/>
</dbReference>
<feature type="domain" description="Methyl-accepting transducer" evidence="3">
    <location>
        <begin position="210"/>
        <end position="423"/>
    </location>
</feature>
<dbReference type="GO" id="GO:0007165">
    <property type="term" value="P:signal transduction"/>
    <property type="evidence" value="ECO:0007669"/>
    <property type="project" value="UniProtKB-KW"/>
</dbReference>
<dbReference type="Gene3D" id="1.10.490.10">
    <property type="entry name" value="Globins"/>
    <property type="match status" value="1"/>
</dbReference>
<dbReference type="GO" id="GO:0019825">
    <property type="term" value="F:oxygen binding"/>
    <property type="evidence" value="ECO:0007669"/>
    <property type="project" value="InterPro"/>
</dbReference>
<dbReference type="InterPro" id="IPR012292">
    <property type="entry name" value="Globin/Proto"/>
</dbReference>
<dbReference type="eggNOG" id="COG0840">
    <property type="taxonomic scope" value="Bacteria"/>
</dbReference>
<dbReference type="PROSITE" id="PS50111">
    <property type="entry name" value="CHEMOTAXIS_TRANSDUC_2"/>
    <property type="match status" value="1"/>
</dbReference>
<dbReference type="SUPFAM" id="SSF58104">
    <property type="entry name" value="Methyl-accepting chemotaxis protein (MCP) signaling domain"/>
    <property type="match status" value="1"/>
</dbReference>
<dbReference type="Pfam" id="PF00015">
    <property type="entry name" value="MCPsignal"/>
    <property type="match status" value="1"/>
</dbReference>
<dbReference type="SUPFAM" id="SSF46458">
    <property type="entry name" value="Globin-like"/>
    <property type="match status" value="1"/>
</dbReference>
<dbReference type="Pfam" id="PF11563">
    <property type="entry name" value="Protoglobin"/>
    <property type="match status" value="1"/>
</dbReference>
<evidence type="ECO:0000256" key="2">
    <source>
        <dbReference type="PROSITE-ProRule" id="PRU00284"/>
    </source>
</evidence>
<dbReference type="InterPro" id="IPR039379">
    <property type="entry name" value="Protoglobin_sensor_dom"/>
</dbReference>
<keyword evidence="1 2" id="KW-0807">Transducer</keyword>
<dbReference type="AlphaFoldDB" id="D6XZ66"/>
<evidence type="ECO:0000313" key="4">
    <source>
        <dbReference type="EMBL" id="ADI00351.1"/>
    </source>
</evidence>
<accession>D6XZ66</accession>
<keyword evidence="5" id="KW-1185">Reference proteome</keyword>
<evidence type="ECO:0000256" key="1">
    <source>
        <dbReference type="ARBA" id="ARBA00023224"/>
    </source>
</evidence>
<dbReference type="OrthoDB" id="266313at2"/>
<protein>
    <submittedName>
        <fullName evidence="4">Methyl-accepting chemotaxis sensory transducer</fullName>
    </submittedName>
</protein>
<gene>
    <name evidence="4" type="ordered locus">Bsel_2860</name>
</gene>
<dbReference type="PANTHER" id="PTHR32089">
    <property type="entry name" value="METHYL-ACCEPTING CHEMOTAXIS PROTEIN MCPB"/>
    <property type="match status" value="1"/>
</dbReference>
<organism evidence="4 5">
    <name type="scientific">Bacillus selenitireducens (strain ATCC 700615 / DSM 15326 / MLS10)</name>
    <dbReference type="NCBI Taxonomy" id="439292"/>
    <lineage>
        <taxon>Bacteria</taxon>
        <taxon>Bacillati</taxon>
        <taxon>Bacillota</taxon>
        <taxon>Bacilli</taxon>
        <taxon>Bacillales</taxon>
        <taxon>Bacillaceae</taxon>
        <taxon>Salisediminibacterium</taxon>
    </lineage>
</organism>
<dbReference type="KEGG" id="bse:Bsel_2860"/>
<dbReference type="HOGENOM" id="CLU_000445_21_4_9"/>
<evidence type="ECO:0000313" key="5">
    <source>
        <dbReference type="Proteomes" id="UP000000271"/>
    </source>
</evidence>
<dbReference type="InterPro" id="IPR044398">
    <property type="entry name" value="Globin-sensor_dom"/>
</dbReference>
<reference evidence="4" key="1">
    <citation type="submission" date="2009-10" db="EMBL/GenBank/DDBJ databases">
        <title>Complete sequence of Bacillus selenitireducens MLS10.</title>
        <authorList>
            <consortium name="US DOE Joint Genome Institute"/>
            <person name="Lucas S."/>
            <person name="Copeland A."/>
            <person name="Lapidus A."/>
            <person name="Glavina del Rio T."/>
            <person name="Dalin E."/>
            <person name="Tice H."/>
            <person name="Bruce D."/>
            <person name="Goodwin L."/>
            <person name="Pitluck S."/>
            <person name="Sims D."/>
            <person name="Brettin T."/>
            <person name="Detter J.C."/>
            <person name="Han C."/>
            <person name="Larimer F."/>
            <person name="Land M."/>
            <person name="Hauser L."/>
            <person name="Kyrpides N."/>
            <person name="Ovchinnikova G."/>
            <person name="Stolz J."/>
        </authorList>
    </citation>
    <scope>NUCLEOTIDE SEQUENCE [LARGE SCALE GENOMIC DNA]</scope>
    <source>
        <strain evidence="4">MLS10</strain>
    </source>
</reference>
<dbReference type="InterPro" id="IPR004089">
    <property type="entry name" value="MCPsignal_dom"/>
</dbReference>
<dbReference type="GO" id="GO:0016020">
    <property type="term" value="C:membrane"/>
    <property type="evidence" value="ECO:0007669"/>
    <property type="project" value="InterPro"/>
</dbReference>
<evidence type="ECO:0000259" key="3">
    <source>
        <dbReference type="PROSITE" id="PS50111"/>
    </source>
</evidence>
<dbReference type="CDD" id="cd01068">
    <property type="entry name" value="globin_sensor"/>
    <property type="match status" value="1"/>
</dbReference>
<name>D6XZ66_BACIE</name>